<dbReference type="RefSeq" id="WP_134650833.1">
    <property type="nucleotide sequence ID" value="NZ_CP132302.1"/>
</dbReference>
<reference evidence="1 2" key="1">
    <citation type="submission" date="2023-08" db="EMBL/GenBank/DDBJ databases">
        <title>Pathogen: clinical or host-associated sample.</title>
        <authorList>
            <person name="Hergert J."/>
            <person name="Casey R."/>
            <person name="Wagner J."/>
            <person name="Young E.L."/>
            <person name="Oakeson K.F."/>
        </authorList>
    </citation>
    <scope>NUCLEOTIDE SEQUENCE [LARGE SCALE GENOMIC DNA]</scope>
    <source>
        <strain evidence="1 2">1760953</strain>
    </source>
</reference>
<dbReference type="Proteomes" id="UP001234585">
    <property type="component" value="Chromosome"/>
</dbReference>
<dbReference type="EMBL" id="CP132302">
    <property type="protein sequence ID" value="WLR96618.1"/>
    <property type="molecule type" value="Genomic_DNA"/>
</dbReference>
<dbReference type="InterPro" id="IPR019088">
    <property type="entry name" value="CHP02186-rel_TM"/>
</dbReference>
<organism evidence="1 2">
    <name type="scientific">Shinella sumterensis</name>
    <dbReference type="NCBI Taxonomy" id="1967501"/>
    <lineage>
        <taxon>Bacteria</taxon>
        <taxon>Pseudomonadati</taxon>
        <taxon>Pseudomonadota</taxon>
        <taxon>Alphaproteobacteria</taxon>
        <taxon>Hyphomicrobiales</taxon>
        <taxon>Rhizobiaceae</taxon>
        <taxon>Shinella</taxon>
    </lineage>
</organism>
<proteinExistence type="predicted"/>
<dbReference type="Pfam" id="PF09608">
    <property type="entry name" value="Alph_Pro_TM"/>
    <property type="match status" value="1"/>
</dbReference>
<evidence type="ECO:0000313" key="1">
    <source>
        <dbReference type="EMBL" id="WLR96618.1"/>
    </source>
</evidence>
<accession>A0AA50H4V8</accession>
<dbReference type="AlphaFoldDB" id="A0AA50H4V8"/>
<name>A0AA50H4V8_9HYPH</name>
<dbReference type="NCBIfam" id="TIGR02186">
    <property type="entry name" value="alph_Pro_TM"/>
    <property type="match status" value="1"/>
</dbReference>
<sequence>MRTLALLLVLFVGLVSPAAAQEDRPAEAPEKLEIGISTDEIAISSDFRGADLTIFGAIEGYDPALLAQRKYDIVVALEGPKDNNTVRIKERVFGIWVNRRSMTFELVPESYSLSSTRDVETIADPAVLNGVGVGIQHIRLTPVGFVGDGSNLTEFRDAFRRLKESGGFYQRDPGGVQFISASLFKATVKLPANVPNGTHIVRAHLFRDGVFISEKALPLRVMKTGIEQMISTAAYDHSLAYGAFSVFLAALTGWLASVVFRKD</sequence>
<protein>
    <submittedName>
        <fullName evidence="1">TIGR02186 family protein</fullName>
    </submittedName>
</protein>
<keyword evidence="2" id="KW-1185">Reference proteome</keyword>
<gene>
    <name evidence="1" type="ORF">Q9313_13000</name>
</gene>
<evidence type="ECO:0000313" key="2">
    <source>
        <dbReference type="Proteomes" id="UP001234585"/>
    </source>
</evidence>